<dbReference type="OMA" id="WERENSH"/>
<comment type="caution">
    <text evidence="2">The sequence shown here is derived from an EMBL/GenBank/DDBJ whole genome shotgun (WGS) entry which is preliminary data.</text>
</comment>
<evidence type="ECO:0000256" key="1">
    <source>
        <dbReference type="SAM" id="MobiDB-lite"/>
    </source>
</evidence>
<feature type="compositionally biased region" description="Basic residues" evidence="1">
    <location>
        <begin position="535"/>
        <end position="545"/>
    </location>
</feature>
<sequence length="643" mass="70811">MLPRGDVGPRTDARIVQLHAAADTVTAVTFLPQSMSSLLAGISHRWLRLFDLRSPAASPVTVASKAHGIATDPFDAHRVACFGDNVVTVWDTRRFTQPLLTFTEKDAGADGARLRQNAVLTTVEFSSTRRGMLATLEREASHVRFWDLQQAHIAEGTPEGSRSRSRDSSHSGKGTRLSWANPSSMLPWSASNAVHSTTSTTPGESSPYHLILADTRKTKNFSRILSSFALVPSADPHPLTSNIMVVNREGDLELYSVHDTPKHSPWKHSPPPEPWDILMHPSASVSHPHSLEDQSSPSRGRSTTPPPAFGRGDADGFPALNSPPSRPQANLAATRPGREREREHDRTFSPAVLRHSHFEHTTMSKGAHGRAHVASGTPRAYTLPLNGGSAKVKHAHSRAREAPAGRGRAEIVIQHLVEEDISMVMRKRVIQGYGLVNSLHNSIVAKETSPEEPALSETWLWIHHAQRLLSTPTPILEGYDFSYQGLFGIWEGFRPFLPHIAPPPTPRMPQRSTLFDLSSPLISGLTLESRGSRSNSKHGGRRRSRPPTTQLPEEFLTAIAALNGRSAREQPPWRPSVATARLAQRQFALQLCGWSLAEDDLAVAIKRWERENSHSQAACWLIFLISTNRPWNFSCGVKTSPTT</sequence>
<dbReference type="Proteomes" id="UP000092993">
    <property type="component" value="Unassembled WGS sequence"/>
</dbReference>
<dbReference type="OrthoDB" id="341486at2759"/>
<reference evidence="2 3" key="1">
    <citation type="submission" date="2016-03" db="EMBL/GenBank/DDBJ databases">
        <title>Whole genome sequencing of Grifola frondosa 9006-11.</title>
        <authorList>
            <person name="Min B."/>
            <person name="Park H."/>
            <person name="Kim J.-G."/>
            <person name="Cho H."/>
            <person name="Oh Y.-L."/>
            <person name="Kong W.-S."/>
            <person name="Choi I.-G."/>
        </authorList>
    </citation>
    <scope>NUCLEOTIDE SEQUENCE [LARGE SCALE GENOMIC DNA]</scope>
    <source>
        <strain evidence="2 3">9006-11</strain>
    </source>
</reference>
<dbReference type="SUPFAM" id="SSF50978">
    <property type="entry name" value="WD40 repeat-like"/>
    <property type="match status" value="1"/>
</dbReference>
<feature type="region of interest" description="Disordered" evidence="1">
    <location>
        <begin position="259"/>
        <end position="347"/>
    </location>
</feature>
<feature type="region of interest" description="Disordered" evidence="1">
    <location>
        <begin position="527"/>
        <end position="550"/>
    </location>
</feature>
<name>A0A1C7M1F9_GRIFR</name>
<dbReference type="InterPro" id="IPR037593">
    <property type="entry name" value="MIOS/Sea4"/>
</dbReference>
<dbReference type="EMBL" id="LUGG01000013">
    <property type="protein sequence ID" value="OBZ70568.1"/>
    <property type="molecule type" value="Genomic_DNA"/>
</dbReference>
<dbReference type="PANTHER" id="PTHR16453:SF9">
    <property type="entry name" value="GATOR COMPLEX PROTEIN MIOS"/>
    <property type="match status" value="1"/>
</dbReference>
<protein>
    <submittedName>
        <fullName evidence="2">Uncharacterized protein</fullName>
    </submittedName>
</protein>
<dbReference type="Pfam" id="PF21720">
    <property type="entry name" value="MIOS_WD40"/>
    <property type="match status" value="1"/>
</dbReference>
<dbReference type="GO" id="GO:0005737">
    <property type="term" value="C:cytoplasm"/>
    <property type="evidence" value="ECO:0007669"/>
    <property type="project" value="TreeGrafter"/>
</dbReference>
<dbReference type="AlphaFoldDB" id="A0A1C7M1F9"/>
<dbReference type="InterPro" id="IPR015943">
    <property type="entry name" value="WD40/YVTN_repeat-like_dom_sf"/>
</dbReference>
<feature type="compositionally biased region" description="Basic and acidic residues" evidence="1">
    <location>
        <begin position="336"/>
        <end position="347"/>
    </location>
</feature>
<dbReference type="Gene3D" id="2.130.10.10">
    <property type="entry name" value="YVTN repeat-like/Quinoprotein amine dehydrogenase"/>
    <property type="match status" value="1"/>
</dbReference>
<gene>
    <name evidence="2" type="ORF">A0H81_09441</name>
</gene>
<dbReference type="InterPro" id="IPR036322">
    <property type="entry name" value="WD40_repeat_dom_sf"/>
</dbReference>
<organism evidence="2 3">
    <name type="scientific">Grifola frondosa</name>
    <name type="common">Maitake</name>
    <name type="synonym">Polyporus frondosus</name>
    <dbReference type="NCBI Taxonomy" id="5627"/>
    <lineage>
        <taxon>Eukaryota</taxon>
        <taxon>Fungi</taxon>
        <taxon>Dikarya</taxon>
        <taxon>Basidiomycota</taxon>
        <taxon>Agaricomycotina</taxon>
        <taxon>Agaricomycetes</taxon>
        <taxon>Polyporales</taxon>
        <taxon>Grifolaceae</taxon>
        <taxon>Grifola</taxon>
    </lineage>
</organism>
<evidence type="ECO:0000313" key="2">
    <source>
        <dbReference type="EMBL" id="OBZ70568.1"/>
    </source>
</evidence>
<keyword evidence="3" id="KW-1185">Reference proteome</keyword>
<evidence type="ECO:0000313" key="3">
    <source>
        <dbReference type="Proteomes" id="UP000092993"/>
    </source>
</evidence>
<proteinExistence type="predicted"/>
<dbReference type="GO" id="GO:1904263">
    <property type="term" value="P:positive regulation of TORC1 signaling"/>
    <property type="evidence" value="ECO:0007669"/>
    <property type="project" value="TreeGrafter"/>
</dbReference>
<dbReference type="PANTHER" id="PTHR16453">
    <property type="entry name" value="WD40 DOMAIN-CONTAINING PROTEIN MIO FAMILY MEMBER"/>
    <property type="match status" value="1"/>
</dbReference>
<feature type="compositionally biased region" description="Basic and acidic residues" evidence="1">
    <location>
        <begin position="161"/>
        <end position="170"/>
    </location>
</feature>
<accession>A0A1C7M1F9</accession>
<feature type="region of interest" description="Disordered" evidence="1">
    <location>
        <begin position="154"/>
        <end position="180"/>
    </location>
</feature>
<dbReference type="STRING" id="5627.A0A1C7M1F9"/>